<dbReference type="Proteomes" id="UP000667650">
    <property type="component" value="Unassembled WGS sequence"/>
</dbReference>
<dbReference type="EMBL" id="JAAABI010000008">
    <property type="protein sequence ID" value="NAY93337.1"/>
    <property type="molecule type" value="Genomic_DNA"/>
</dbReference>
<keyword evidence="2" id="KW-1185">Reference proteome</keyword>
<protein>
    <submittedName>
        <fullName evidence="1">Uncharacterized protein</fullName>
    </submittedName>
</protein>
<accession>A0A964WYV8</accession>
<comment type="caution">
    <text evidence="1">The sequence shown here is derived from an EMBL/GenBank/DDBJ whole genome shotgun (WGS) entry which is preliminary data.</text>
</comment>
<organism evidence="1 2">
    <name type="scientific">Flagellimonas ochracea</name>
    <dbReference type="NCBI Taxonomy" id="2696472"/>
    <lineage>
        <taxon>Bacteria</taxon>
        <taxon>Pseudomonadati</taxon>
        <taxon>Bacteroidota</taxon>
        <taxon>Flavobacteriia</taxon>
        <taxon>Flavobacteriales</taxon>
        <taxon>Flavobacteriaceae</taxon>
        <taxon>Flagellimonas</taxon>
    </lineage>
</organism>
<evidence type="ECO:0000313" key="2">
    <source>
        <dbReference type="Proteomes" id="UP000667650"/>
    </source>
</evidence>
<dbReference type="AlphaFoldDB" id="A0A964WYV8"/>
<evidence type="ECO:0000313" key="1">
    <source>
        <dbReference type="EMBL" id="NAY93337.1"/>
    </source>
</evidence>
<sequence>MFGEDGNFILCVDGIEALFENRAEHLKRYLEVRNKIQYLAETDNRLIMHDKVWLTPDKLERSLS</sequence>
<reference evidence="1" key="1">
    <citation type="submission" date="2020-01" db="EMBL/GenBank/DDBJ databases">
        <title>Muricauda ochracea sp. nov., isolated from a tidal flat of Garorim bay in Korea.</title>
        <authorList>
            <person name="Kim D."/>
            <person name="Yoo Y."/>
            <person name="Kim J.-J."/>
        </authorList>
    </citation>
    <scope>NUCLEOTIDE SEQUENCE</scope>
    <source>
        <strain evidence="1">JGD-17</strain>
    </source>
</reference>
<name>A0A964WYV8_9FLAO</name>
<gene>
    <name evidence="1" type="ORF">GTQ34_15610</name>
</gene>
<dbReference type="RefSeq" id="WP_166524740.1">
    <property type="nucleotide sequence ID" value="NZ_JAAABI010000008.1"/>
</dbReference>
<proteinExistence type="predicted"/>